<keyword evidence="3" id="KW-1185">Reference proteome</keyword>
<proteinExistence type="predicted"/>
<dbReference type="InterPro" id="IPR036873">
    <property type="entry name" value="Rhodanese-like_dom_sf"/>
</dbReference>
<accession>A0AAW1NRB1</accession>
<sequence length="232" mass="24758">MSGVLQLHGLPCSSGHRTSPISGLHSRCRAASLRPHRGCVVAVRAAAETKPFKVPSWDVAFDYLTRQKDFSSTPAEEVHEAVKAGKVVLVDVRPSKAYEAGHPQGAVSVQIYQQTDFSKPSFTRYLKAFALMANGVQPVEPNPDFMVQLKQASGNKAVCLMCETGGSLVPNPSFPTGKTSRSLQATHRAVQSGDYPDVLHLKGGVSGWARAGLPFDGDYDPSAAGRTPGVVE</sequence>
<dbReference type="Gene3D" id="3.40.250.10">
    <property type="entry name" value="Rhodanese-like domain"/>
    <property type="match status" value="1"/>
</dbReference>
<evidence type="ECO:0000313" key="3">
    <source>
        <dbReference type="Proteomes" id="UP001465755"/>
    </source>
</evidence>
<reference evidence="2 3" key="1">
    <citation type="journal article" date="2024" name="Nat. Commun.">
        <title>Phylogenomics reveals the evolutionary origins of lichenization in chlorophyte algae.</title>
        <authorList>
            <person name="Puginier C."/>
            <person name="Libourel C."/>
            <person name="Otte J."/>
            <person name="Skaloud P."/>
            <person name="Haon M."/>
            <person name="Grisel S."/>
            <person name="Petersen M."/>
            <person name="Berrin J.G."/>
            <person name="Delaux P.M."/>
            <person name="Dal Grande F."/>
            <person name="Keller J."/>
        </authorList>
    </citation>
    <scope>NUCLEOTIDE SEQUENCE [LARGE SCALE GENOMIC DNA]</scope>
    <source>
        <strain evidence="2 3">SAG 2036</strain>
    </source>
</reference>
<dbReference type="AlphaFoldDB" id="A0AAW1NRB1"/>
<dbReference type="SMART" id="SM00450">
    <property type="entry name" value="RHOD"/>
    <property type="match status" value="1"/>
</dbReference>
<evidence type="ECO:0000259" key="1">
    <source>
        <dbReference type="PROSITE" id="PS50206"/>
    </source>
</evidence>
<dbReference type="Pfam" id="PF00581">
    <property type="entry name" value="Rhodanese"/>
    <property type="match status" value="1"/>
</dbReference>
<evidence type="ECO:0000313" key="2">
    <source>
        <dbReference type="EMBL" id="KAK9788825.1"/>
    </source>
</evidence>
<name>A0AAW1NRB1_9CHLO</name>
<dbReference type="CDD" id="cd00158">
    <property type="entry name" value="RHOD"/>
    <property type="match status" value="1"/>
</dbReference>
<dbReference type="EMBL" id="JALJOQ010000220">
    <property type="protein sequence ID" value="KAK9788825.1"/>
    <property type="molecule type" value="Genomic_DNA"/>
</dbReference>
<dbReference type="Proteomes" id="UP001465755">
    <property type="component" value="Unassembled WGS sequence"/>
</dbReference>
<comment type="caution">
    <text evidence="2">The sequence shown here is derived from an EMBL/GenBank/DDBJ whole genome shotgun (WGS) entry which is preliminary data.</text>
</comment>
<protein>
    <recommendedName>
        <fullName evidence="1">Rhodanese domain-containing protein</fullName>
    </recommendedName>
</protein>
<dbReference type="GO" id="GO:0009507">
    <property type="term" value="C:chloroplast"/>
    <property type="evidence" value="ECO:0007669"/>
    <property type="project" value="TreeGrafter"/>
</dbReference>
<organism evidence="2 3">
    <name type="scientific">Symbiochloris irregularis</name>
    <dbReference type="NCBI Taxonomy" id="706552"/>
    <lineage>
        <taxon>Eukaryota</taxon>
        <taxon>Viridiplantae</taxon>
        <taxon>Chlorophyta</taxon>
        <taxon>core chlorophytes</taxon>
        <taxon>Trebouxiophyceae</taxon>
        <taxon>Trebouxiales</taxon>
        <taxon>Trebouxiaceae</taxon>
        <taxon>Symbiochloris</taxon>
    </lineage>
</organism>
<dbReference type="SUPFAM" id="SSF52821">
    <property type="entry name" value="Rhodanese/Cell cycle control phosphatase"/>
    <property type="match status" value="1"/>
</dbReference>
<dbReference type="InterPro" id="IPR043186">
    <property type="entry name" value="Str14"/>
</dbReference>
<dbReference type="PROSITE" id="PS50206">
    <property type="entry name" value="RHODANESE_3"/>
    <property type="match status" value="1"/>
</dbReference>
<dbReference type="InterPro" id="IPR001763">
    <property type="entry name" value="Rhodanese-like_dom"/>
</dbReference>
<gene>
    <name evidence="2" type="ORF">WJX73_000722</name>
</gene>
<dbReference type="PANTHER" id="PTHR44920">
    <property type="entry name" value="RHODANESE-LIKE DOMAIN-CONTAINING PROTEIN 14, CHLOROPLASTIC-RELATED"/>
    <property type="match status" value="1"/>
</dbReference>
<dbReference type="PANTHER" id="PTHR44920:SF2">
    <property type="entry name" value="RHODANESE DOMAIN-CONTAINING PROTEIN"/>
    <property type="match status" value="1"/>
</dbReference>
<feature type="domain" description="Rhodanese" evidence="1">
    <location>
        <begin position="83"/>
        <end position="217"/>
    </location>
</feature>